<dbReference type="OrthoDB" id="192887at2759"/>
<evidence type="ECO:0000256" key="1">
    <source>
        <dbReference type="ARBA" id="ARBA00006169"/>
    </source>
</evidence>
<evidence type="ECO:0000256" key="2">
    <source>
        <dbReference type="ARBA" id="ARBA00022527"/>
    </source>
</evidence>
<feature type="binding site" evidence="9">
    <location>
        <position position="54"/>
    </location>
    <ligand>
        <name>ATP</name>
        <dbReference type="ChEBI" id="CHEBI:30616"/>
    </ligand>
</feature>
<dbReference type="Gene3D" id="3.10.660.10">
    <property type="entry name" value="DPH Zinc finger"/>
    <property type="match status" value="1"/>
</dbReference>
<gene>
    <name evidence="13" type="ORF">GPM918_LOCUS5031</name>
    <name evidence="14" type="ORF">OVA965_LOCUS6195</name>
    <name evidence="16" type="ORF">SRO942_LOCUS5032</name>
    <name evidence="15" type="ORF">TMI583_LOCUS6191</name>
</gene>
<dbReference type="PROSITE" id="PS50076">
    <property type="entry name" value="DNAJ_2"/>
    <property type="match status" value="1"/>
</dbReference>
<dbReference type="InterPro" id="IPR011009">
    <property type="entry name" value="Kinase-like_dom_sf"/>
</dbReference>
<evidence type="ECO:0000256" key="9">
    <source>
        <dbReference type="PROSITE-ProRule" id="PRU10141"/>
    </source>
</evidence>
<protein>
    <recommendedName>
        <fullName evidence="18">Mitogen-activated protein kinase</fullName>
    </recommendedName>
</protein>
<evidence type="ECO:0000256" key="4">
    <source>
        <dbReference type="ARBA" id="ARBA00022723"/>
    </source>
</evidence>
<comment type="similarity">
    <text evidence="1">Belongs to the DPH4 family.</text>
</comment>
<dbReference type="Proteomes" id="UP000681722">
    <property type="component" value="Unassembled WGS sequence"/>
</dbReference>
<dbReference type="Proteomes" id="UP000677228">
    <property type="component" value="Unassembled WGS sequence"/>
</dbReference>
<evidence type="ECO:0008006" key="18">
    <source>
        <dbReference type="Google" id="ProtNLM"/>
    </source>
</evidence>
<dbReference type="PROSITE" id="PS00107">
    <property type="entry name" value="PROTEIN_KINASE_ATP"/>
    <property type="match status" value="1"/>
</dbReference>
<keyword evidence="2" id="KW-0723">Serine/threonine-protein kinase</keyword>
<dbReference type="PRINTS" id="PR00625">
    <property type="entry name" value="JDOMAIN"/>
</dbReference>
<feature type="domain" description="DPH-type MB" evidence="12">
    <location>
        <begin position="330"/>
        <end position="393"/>
    </location>
</feature>
<dbReference type="InterPro" id="IPR036869">
    <property type="entry name" value="J_dom_sf"/>
</dbReference>
<dbReference type="Pfam" id="PF00226">
    <property type="entry name" value="DnaJ"/>
    <property type="match status" value="1"/>
</dbReference>
<keyword evidence="7 9" id="KW-0067">ATP-binding</keyword>
<evidence type="ECO:0000256" key="8">
    <source>
        <dbReference type="ARBA" id="ARBA00023004"/>
    </source>
</evidence>
<dbReference type="EMBL" id="CAJNOK010001831">
    <property type="protein sequence ID" value="CAF0832063.1"/>
    <property type="molecule type" value="Genomic_DNA"/>
</dbReference>
<dbReference type="InterPro" id="IPR000719">
    <property type="entry name" value="Prot_kinase_dom"/>
</dbReference>
<evidence type="ECO:0000259" key="10">
    <source>
        <dbReference type="PROSITE" id="PS50011"/>
    </source>
</evidence>
<evidence type="ECO:0000313" key="17">
    <source>
        <dbReference type="Proteomes" id="UP000663829"/>
    </source>
</evidence>
<dbReference type="CDD" id="cd06257">
    <property type="entry name" value="DnaJ"/>
    <property type="match status" value="1"/>
</dbReference>
<keyword evidence="6" id="KW-0418">Kinase</keyword>
<dbReference type="AlphaFoldDB" id="A0A813V265"/>
<dbReference type="EMBL" id="CAJOBA010001831">
    <property type="protein sequence ID" value="CAF3616608.1"/>
    <property type="molecule type" value="Genomic_DNA"/>
</dbReference>
<comment type="caution">
    <text evidence="13">The sequence shown here is derived from an EMBL/GenBank/DDBJ whole genome shotgun (WGS) entry which is preliminary data.</text>
</comment>
<evidence type="ECO:0000259" key="11">
    <source>
        <dbReference type="PROSITE" id="PS50076"/>
    </source>
</evidence>
<dbReference type="Gene3D" id="1.10.287.110">
    <property type="entry name" value="DnaJ domain"/>
    <property type="match status" value="1"/>
</dbReference>
<evidence type="ECO:0000313" key="15">
    <source>
        <dbReference type="EMBL" id="CAF3616608.1"/>
    </source>
</evidence>
<dbReference type="FunFam" id="1.10.510.10:FF:000624">
    <property type="entry name" value="Mitogen-activated protein kinase"/>
    <property type="match status" value="1"/>
</dbReference>
<dbReference type="Pfam" id="PF00069">
    <property type="entry name" value="Pkinase"/>
    <property type="match status" value="1"/>
</dbReference>
<dbReference type="GO" id="GO:0005524">
    <property type="term" value="F:ATP binding"/>
    <property type="evidence" value="ECO:0007669"/>
    <property type="project" value="UniProtKB-UniRule"/>
</dbReference>
<reference evidence="13" key="1">
    <citation type="submission" date="2021-02" db="EMBL/GenBank/DDBJ databases">
        <authorList>
            <person name="Nowell W R."/>
        </authorList>
    </citation>
    <scope>NUCLEOTIDE SEQUENCE</scope>
</reference>
<keyword evidence="8" id="KW-0408">Iron</keyword>
<dbReference type="InterPro" id="IPR036671">
    <property type="entry name" value="DPH_MB_sf"/>
</dbReference>
<evidence type="ECO:0000259" key="12">
    <source>
        <dbReference type="PROSITE" id="PS51074"/>
    </source>
</evidence>
<evidence type="ECO:0000256" key="7">
    <source>
        <dbReference type="ARBA" id="ARBA00022840"/>
    </source>
</evidence>
<dbReference type="InterPro" id="IPR017441">
    <property type="entry name" value="Protein_kinase_ATP_BS"/>
</dbReference>
<dbReference type="EMBL" id="CAJNOQ010000711">
    <property type="protein sequence ID" value="CAF0830561.1"/>
    <property type="molecule type" value="Genomic_DNA"/>
</dbReference>
<keyword evidence="17" id="KW-1185">Reference proteome</keyword>
<keyword evidence="5 9" id="KW-0547">Nucleotide-binding</keyword>
<dbReference type="Gene3D" id="3.30.200.20">
    <property type="entry name" value="Phosphorylase Kinase, domain 1"/>
    <property type="match status" value="1"/>
</dbReference>
<dbReference type="InterPro" id="IPR050117">
    <property type="entry name" value="MAPK"/>
</dbReference>
<sequence>MSENSNVALIQRVRGESFLVAPRYINLKYLGNGCYGMVVSALDTKTDTPVAIKKISPFDYQTYCQRTLRELRILTRFKHENVIEENSYRLLIGICDFGLARSCDFGYDSGFLTEYVATRWYRAPDVMLNSRGYNKAIDIWSCGCVLAEMMLGRPLFPGRHYLDQLNMIFAVIGSPSNDDLECIHNEKVKKLDLPSHCFSLNYKKINFLRLDPLDMLDKLLTFNPDKRYTADEALAHPYLAQYYDADDEPICLTPFTYDDELSGVPSTCSPDTLRKQYHRLLLEYHPDKCFDVEKLERYYSIKNAFKILSDDTLRQNYEQEQKRQTLIMMPLLHVHIDDMDEFVDNDSRNISYSYDCRCGTLLTVENDKLQELEINGTIIIECENCSMTIEIRK</sequence>
<dbReference type="PROSITE" id="PS50011">
    <property type="entry name" value="PROTEIN_KINASE_DOM"/>
    <property type="match status" value="1"/>
</dbReference>
<evidence type="ECO:0000313" key="16">
    <source>
        <dbReference type="EMBL" id="CAF3617635.1"/>
    </source>
</evidence>
<dbReference type="SUPFAM" id="SSF46565">
    <property type="entry name" value="Chaperone J-domain"/>
    <property type="match status" value="1"/>
</dbReference>
<dbReference type="PANTHER" id="PTHR24055">
    <property type="entry name" value="MITOGEN-ACTIVATED PROTEIN KINASE"/>
    <property type="match status" value="1"/>
</dbReference>
<dbReference type="GO" id="GO:0046872">
    <property type="term" value="F:metal ion binding"/>
    <property type="evidence" value="ECO:0007669"/>
    <property type="project" value="UniProtKB-KW"/>
</dbReference>
<dbReference type="GO" id="GO:0004674">
    <property type="term" value="F:protein serine/threonine kinase activity"/>
    <property type="evidence" value="ECO:0007669"/>
    <property type="project" value="UniProtKB-KW"/>
</dbReference>
<feature type="domain" description="Protein kinase" evidence="10">
    <location>
        <begin position="1"/>
        <end position="239"/>
    </location>
</feature>
<accession>A0A813V265</accession>
<keyword evidence="4" id="KW-0479">Metal-binding</keyword>
<dbReference type="Gene3D" id="1.10.510.10">
    <property type="entry name" value="Transferase(Phosphotransferase) domain 1"/>
    <property type="match status" value="1"/>
</dbReference>
<dbReference type="InterPro" id="IPR001623">
    <property type="entry name" value="DnaJ_domain"/>
</dbReference>
<name>A0A813V265_9BILA</name>
<evidence type="ECO:0000256" key="6">
    <source>
        <dbReference type="ARBA" id="ARBA00022777"/>
    </source>
</evidence>
<dbReference type="Proteomes" id="UP000682733">
    <property type="component" value="Unassembled WGS sequence"/>
</dbReference>
<organism evidence="13 17">
    <name type="scientific">Didymodactylos carnosus</name>
    <dbReference type="NCBI Taxonomy" id="1234261"/>
    <lineage>
        <taxon>Eukaryota</taxon>
        <taxon>Metazoa</taxon>
        <taxon>Spiralia</taxon>
        <taxon>Gnathifera</taxon>
        <taxon>Rotifera</taxon>
        <taxon>Eurotatoria</taxon>
        <taxon>Bdelloidea</taxon>
        <taxon>Philodinida</taxon>
        <taxon>Philodinidae</taxon>
        <taxon>Didymodactylos</taxon>
    </lineage>
</organism>
<keyword evidence="3" id="KW-0808">Transferase</keyword>
<evidence type="ECO:0000313" key="13">
    <source>
        <dbReference type="EMBL" id="CAF0830561.1"/>
    </source>
</evidence>
<feature type="domain" description="J" evidence="11">
    <location>
        <begin position="257"/>
        <end position="321"/>
    </location>
</feature>
<dbReference type="Proteomes" id="UP000663829">
    <property type="component" value="Unassembled WGS sequence"/>
</dbReference>
<proteinExistence type="inferred from homology"/>
<evidence type="ECO:0000256" key="5">
    <source>
        <dbReference type="ARBA" id="ARBA00022741"/>
    </source>
</evidence>
<dbReference type="SUPFAM" id="SSF56112">
    <property type="entry name" value="Protein kinase-like (PK-like)"/>
    <property type="match status" value="1"/>
</dbReference>
<evidence type="ECO:0000256" key="3">
    <source>
        <dbReference type="ARBA" id="ARBA00022679"/>
    </source>
</evidence>
<dbReference type="PROSITE" id="PS51074">
    <property type="entry name" value="DPH_MB"/>
    <property type="match status" value="1"/>
</dbReference>
<dbReference type="EMBL" id="CAJOBC010000711">
    <property type="protein sequence ID" value="CAF3617635.1"/>
    <property type="molecule type" value="Genomic_DNA"/>
</dbReference>
<evidence type="ECO:0000313" key="14">
    <source>
        <dbReference type="EMBL" id="CAF0832063.1"/>
    </source>
</evidence>
<dbReference type="SUPFAM" id="SSF144217">
    <property type="entry name" value="CSL zinc finger"/>
    <property type="match status" value="1"/>
</dbReference>
<dbReference type="Pfam" id="PF05207">
    <property type="entry name" value="Zn_ribbon_CSL"/>
    <property type="match status" value="1"/>
</dbReference>
<dbReference type="SMART" id="SM00271">
    <property type="entry name" value="DnaJ"/>
    <property type="match status" value="1"/>
</dbReference>
<dbReference type="InterPro" id="IPR007872">
    <property type="entry name" value="DPH_MB_dom"/>
</dbReference>